<evidence type="ECO:0000313" key="5">
    <source>
        <dbReference type="Proteomes" id="UP001521137"/>
    </source>
</evidence>
<dbReference type="RefSeq" id="WP_235313810.1">
    <property type="nucleotide sequence ID" value="NZ_JAKGAS010000010.1"/>
</dbReference>
<dbReference type="EMBL" id="JAKGAS010000010">
    <property type="protein sequence ID" value="MCF2949708.1"/>
    <property type="molecule type" value="Genomic_DNA"/>
</dbReference>
<dbReference type="PROSITE" id="PS51087">
    <property type="entry name" value="APAG"/>
    <property type="match status" value="1"/>
</dbReference>
<accession>A0ABS9D9W8</accession>
<dbReference type="InterPro" id="IPR036767">
    <property type="entry name" value="ApaG_sf"/>
</dbReference>
<dbReference type="InterPro" id="IPR023065">
    <property type="entry name" value="Uncharacterised_ApaG"/>
</dbReference>
<dbReference type="PANTHER" id="PTHR14289">
    <property type="entry name" value="F-BOX ONLY PROTEIN 3"/>
    <property type="match status" value="1"/>
</dbReference>
<dbReference type="Gene3D" id="2.60.40.1470">
    <property type="entry name" value="ApaG domain"/>
    <property type="match status" value="1"/>
</dbReference>
<comment type="caution">
    <text evidence="4">The sequence shown here is derived from an EMBL/GenBank/DDBJ whole genome shotgun (WGS) entry which is preliminary data.</text>
</comment>
<keyword evidence="5" id="KW-1185">Reference proteome</keyword>
<feature type="domain" description="ApaG" evidence="3">
    <location>
        <begin position="1"/>
        <end position="124"/>
    </location>
</feature>
<evidence type="ECO:0000313" key="4">
    <source>
        <dbReference type="EMBL" id="MCF2949708.1"/>
    </source>
</evidence>
<protein>
    <recommendedName>
        <fullName evidence="1 2">Protein ApaG</fullName>
    </recommendedName>
</protein>
<dbReference type="HAMAP" id="MF_00791">
    <property type="entry name" value="ApaG"/>
    <property type="match status" value="1"/>
</dbReference>
<name>A0ABS9D9W8_9ALTE</name>
<evidence type="ECO:0000256" key="2">
    <source>
        <dbReference type="HAMAP-Rule" id="MF_00791"/>
    </source>
</evidence>
<evidence type="ECO:0000256" key="1">
    <source>
        <dbReference type="ARBA" id="ARBA00017693"/>
    </source>
</evidence>
<dbReference type="Proteomes" id="UP001521137">
    <property type="component" value="Unassembled WGS sequence"/>
</dbReference>
<organism evidence="4 5">
    <name type="scientific">Paraglaciecola algarum</name>
    <dbReference type="NCBI Taxonomy" id="3050085"/>
    <lineage>
        <taxon>Bacteria</taxon>
        <taxon>Pseudomonadati</taxon>
        <taxon>Pseudomonadota</taxon>
        <taxon>Gammaproteobacteria</taxon>
        <taxon>Alteromonadales</taxon>
        <taxon>Alteromonadaceae</taxon>
        <taxon>Paraglaciecola</taxon>
    </lineage>
</organism>
<dbReference type="NCBIfam" id="NF003967">
    <property type="entry name" value="PRK05461.1"/>
    <property type="match status" value="1"/>
</dbReference>
<sequence length="124" mass="14004">MQSSNSISVKVQTQYLSDRTNKENEFPFAYKITISNSSNQLVQLINRYWLITDGNGKKTEIHGEGVIGQKPYIRQGQTFVYTSGAVLETPVGTMQGYYEMKNESGEWFKAPIEVFSLAVPNILN</sequence>
<gene>
    <name evidence="2 4" type="primary">apaG</name>
    <name evidence="4" type="ORF">L0668_16435</name>
</gene>
<reference evidence="4 5" key="1">
    <citation type="submission" date="2022-01" db="EMBL/GenBank/DDBJ databases">
        <title>Paraglaciecola sp. G1-23.</title>
        <authorList>
            <person name="Jin M.S."/>
            <person name="Han D.M."/>
            <person name="Kim H.M."/>
            <person name="Jeon C.O."/>
        </authorList>
    </citation>
    <scope>NUCLEOTIDE SEQUENCE [LARGE SCALE GENOMIC DNA]</scope>
    <source>
        <strain evidence="4 5">G1-23</strain>
    </source>
</reference>
<proteinExistence type="inferred from homology"/>
<dbReference type="Pfam" id="PF04379">
    <property type="entry name" value="DUF525"/>
    <property type="match status" value="1"/>
</dbReference>
<dbReference type="SUPFAM" id="SSF110069">
    <property type="entry name" value="ApaG-like"/>
    <property type="match status" value="1"/>
</dbReference>
<dbReference type="InterPro" id="IPR007474">
    <property type="entry name" value="ApaG_domain"/>
</dbReference>
<dbReference type="PANTHER" id="PTHR14289:SF16">
    <property type="entry name" value="POLYMERASE DELTA-INTERACTING PROTEIN 2"/>
    <property type="match status" value="1"/>
</dbReference>
<evidence type="ECO:0000259" key="3">
    <source>
        <dbReference type="PROSITE" id="PS51087"/>
    </source>
</evidence>